<proteinExistence type="predicted"/>
<evidence type="ECO:0000313" key="2">
    <source>
        <dbReference type="Proteomes" id="UP000449846"/>
    </source>
</evidence>
<comment type="caution">
    <text evidence="1">The sequence shown here is derived from an EMBL/GenBank/DDBJ whole genome shotgun (WGS) entry which is preliminary data.</text>
</comment>
<dbReference type="OrthoDB" id="7473872at2"/>
<evidence type="ECO:0008006" key="3">
    <source>
        <dbReference type="Google" id="ProtNLM"/>
    </source>
</evidence>
<name>A0A844HIS8_9RHOB</name>
<keyword evidence="2" id="KW-1185">Reference proteome</keyword>
<evidence type="ECO:0000313" key="1">
    <source>
        <dbReference type="EMBL" id="MTH57642.1"/>
    </source>
</evidence>
<protein>
    <recommendedName>
        <fullName evidence="3">Tail assembly chaperone</fullName>
    </recommendedName>
</protein>
<dbReference type="AlphaFoldDB" id="A0A844HIS8"/>
<dbReference type="RefSeq" id="WP_155037590.1">
    <property type="nucleotide sequence ID" value="NZ_WMIG01000001.1"/>
</dbReference>
<organism evidence="1 2">
    <name type="scientific">Paracoccus litorisediminis</name>
    <dbReference type="NCBI Taxonomy" id="2006130"/>
    <lineage>
        <taxon>Bacteria</taxon>
        <taxon>Pseudomonadati</taxon>
        <taxon>Pseudomonadota</taxon>
        <taxon>Alphaproteobacteria</taxon>
        <taxon>Rhodobacterales</taxon>
        <taxon>Paracoccaceae</taxon>
        <taxon>Paracoccus</taxon>
    </lineage>
</organism>
<sequence length="114" mass="12243">MANRFLGEVSASAEGQSFTLRMDFNAMIEFEDATGKPAIDAFQEAEQAASEGRVDFKLLRNIVFAALKRHHPEATIETAGTILSEDTQIVQSLLAAVAPEVKPGKARAGAKRPA</sequence>
<accession>A0A844HIS8</accession>
<reference evidence="1 2" key="1">
    <citation type="submission" date="2019-11" db="EMBL/GenBank/DDBJ databases">
        <authorList>
            <person name="Dong K."/>
        </authorList>
    </citation>
    <scope>NUCLEOTIDE SEQUENCE [LARGE SCALE GENOMIC DNA]</scope>
    <source>
        <strain evidence="1 2">NBRC 112902</strain>
    </source>
</reference>
<gene>
    <name evidence="1" type="ORF">GL300_00280</name>
</gene>
<dbReference type="EMBL" id="WMIG01000001">
    <property type="protein sequence ID" value="MTH57642.1"/>
    <property type="molecule type" value="Genomic_DNA"/>
</dbReference>
<dbReference type="Proteomes" id="UP000449846">
    <property type="component" value="Unassembled WGS sequence"/>
</dbReference>